<evidence type="ECO:0000256" key="2">
    <source>
        <dbReference type="ARBA" id="ARBA00022525"/>
    </source>
</evidence>
<accession>A0A139QRI3</accession>
<dbReference type="Gene3D" id="2.60.40.740">
    <property type="match status" value="1"/>
</dbReference>
<feature type="region of interest" description="Disordered" evidence="5">
    <location>
        <begin position="150"/>
        <end position="181"/>
    </location>
</feature>
<feature type="domain" description="Gram-positive cocci surface proteins LPxTG" evidence="7">
    <location>
        <begin position="174"/>
        <end position="206"/>
    </location>
</feature>
<dbReference type="InterPro" id="IPR019931">
    <property type="entry name" value="LPXTG_anchor"/>
</dbReference>
<keyword evidence="6" id="KW-0472">Membrane</keyword>
<dbReference type="InterPro" id="IPR032300">
    <property type="entry name" value="Antigen_C"/>
</dbReference>
<proteinExistence type="predicted"/>
<sequence>MPTKHDSLFQYDGSDQLDVVHDRFTGKWEGIIKGTEYTAAKDLVLPYDVILKDGKVIKAGDKIVKGTPYAFLFKVNQDTDPNFLKKIVTVKWDEKAGKWSYVINQDFLNSLGVKGTFDADFYLEVERIAAGKVENTFINTVNLQEMTAKVTTTTPEPPKPEPKEPGKPQPQPSLPNTGTAASMLPTWGMFLGLLSLAGAGLRKHKK</sequence>
<evidence type="ECO:0000256" key="4">
    <source>
        <dbReference type="ARBA" id="ARBA00023088"/>
    </source>
</evidence>
<evidence type="ECO:0000256" key="3">
    <source>
        <dbReference type="ARBA" id="ARBA00022729"/>
    </source>
</evidence>
<gene>
    <name evidence="8" type="ORF">SORDD24_00835</name>
</gene>
<dbReference type="Pfam" id="PF16364">
    <property type="entry name" value="Antigen_C"/>
    <property type="match status" value="1"/>
</dbReference>
<comment type="caution">
    <text evidence="8">The sequence shown here is derived from an EMBL/GenBank/DDBJ whole genome shotgun (WGS) entry which is preliminary data.</text>
</comment>
<keyword evidence="6" id="KW-1133">Transmembrane helix</keyword>
<evidence type="ECO:0000256" key="1">
    <source>
        <dbReference type="ARBA" id="ARBA00022512"/>
    </source>
</evidence>
<name>A0A139QRI3_STROR</name>
<evidence type="ECO:0000313" key="8">
    <source>
        <dbReference type="EMBL" id="KXU05138.1"/>
    </source>
</evidence>
<keyword evidence="3" id="KW-0732">Signal</keyword>
<dbReference type="EMBL" id="LQZB01000085">
    <property type="protein sequence ID" value="KXU05138.1"/>
    <property type="molecule type" value="Genomic_DNA"/>
</dbReference>
<reference evidence="8 9" key="1">
    <citation type="submission" date="2016-01" db="EMBL/GenBank/DDBJ databases">
        <title>Highly variable Streptococcus oralis are common among viridans streptococci isolated from primates.</title>
        <authorList>
            <person name="Denapaite D."/>
            <person name="Rieger M."/>
            <person name="Koendgen S."/>
            <person name="Brueckner R."/>
            <person name="Ochigava I."/>
            <person name="Kappeler P."/>
            <person name="Maetz-Rensing K."/>
            <person name="Leendertz F."/>
            <person name="Hakenbeck R."/>
        </authorList>
    </citation>
    <scope>NUCLEOTIDE SEQUENCE [LARGE SCALE GENOMIC DNA]</scope>
    <source>
        <strain evidence="8 9">DD24</strain>
    </source>
</reference>
<evidence type="ECO:0000313" key="9">
    <source>
        <dbReference type="Proteomes" id="UP000070353"/>
    </source>
</evidence>
<evidence type="ECO:0000259" key="7">
    <source>
        <dbReference type="PROSITE" id="PS50847"/>
    </source>
</evidence>
<organism evidence="8 9">
    <name type="scientific">Streptococcus oralis</name>
    <dbReference type="NCBI Taxonomy" id="1303"/>
    <lineage>
        <taxon>Bacteria</taxon>
        <taxon>Bacillati</taxon>
        <taxon>Bacillota</taxon>
        <taxon>Bacilli</taxon>
        <taxon>Lactobacillales</taxon>
        <taxon>Streptococcaceae</taxon>
        <taxon>Streptococcus</taxon>
    </lineage>
</organism>
<evidence type="ECO:0000256" key="6">
    <source>
        <dbReference type="SAM" id="Phobius"/>
    </source>
</evidence>
<protein>
    <recommendedName>
        <fullName evidence="7">Gram-positive cocci surface proteins LPxTG domain-containing protein</fullName>
    </recommendedName>
</protein>
<feature type="transmembrane region" description="Helical" evidence="6">
    <location>
        <begin position="180"/>
        <end position="201"/>
    </location>
</feature>
<dbReference type="PATRIC" id="fig|1303.84.peg.911"/>
<keyword evidence="6" id="KW-0812">Transmembrane</keyword>
<keyword evidence="2" id="KW-0964">Secreted</keyword>
<dbReference type="Proteomes" id="UP000070353">
    <property type="component" value="Unassembled WGS sequence"/>
</dbReference>
<dbReference type="AlphaFoldDB" id="A0A139QRI3"/>
<keyword evidence="4" id="KW-0572">Peptidoglycan-anchor</keyword>
<evidence type="ECO:0000256" key="5">
    <source>
        <dbReference type="SAM" id="MobiDB-lite"/>
    </source>
</evidence>
<dbReference type="PROSITE" id="PS50847">
    <property type="entry name" value="GRAM_POS_ANCHORING"/>
    <property type="match status" value="1"/>
</dbReference>
<dbReference type="NCBIfam" id="TIGR01167">
    <property type="entry name" value="LPXTG_anchor"/>
    <property type="match status" value="1"/>
</dbReference>
<keyword evidence="1" id="KW-0134">Cell wall</keyword>